<feature type="chain" id="PRO_5002181346" evidence="1">
    <location>
        <begin position="18"/>
        <end position="122"/>
    </location>
</feature>
<protein>
    <submittedName>
        <fullName evidence="2">Hydrophobin</fullName>
    </submittedName>
</protein>
<evidence type="ECO:0000313" key="3">
    <source>
        <dbReference type="Proteomes" id="UP000053257"/>
    </source>
</evidence>
<sequence length="122" mass="11866">MKFALVAFIALPVFAVASPMEVRQLPNPLCDSSSPLSALVKTCCSGPLGLVTGILGIIPGTNVTSAVLNVVKSACPLIDNACNGVSMSLCCPSNSSGGGVLGTNCLVSSVTGGSGLGGLGGL</sequence>
<name>A0A0C3SD59_PHLG1</name>
<organism evidence="2 3">
    <name type="scientific">Phlebiopsis gigantea (strain 11061_1 CR5-6)</name>
    <name type="common">White-rot fungus</name>
    <name type="synonym">Peniophora gigantea</name>
    <dbReference type="NCBI Taxonomy" id="745531"/>
    <lineage>
        <taxon>Eukaryota</taxon>
        <taxon>Fungi</taxon>
        <taxon>Dikarya</taxon>
        <taxon>Basidiomycota</taxon>
        <taxon>Agaricomycotina</taxon>
        <taxon>Agaricomycetes</taxon>
        <taxon>Polyporales</taxon>
        <taxon>Phanerochaetaceae</taxon>
        <taxon>Phlebiopsis</taxon>
    </lineage>
</organism>
<dbReference type="EMBL" id="KN840445">
    <property type="protein sequence ID" value="KIP11532.1"/>
    <property type="molecule type" value="Genomic_DNA"/>
</dbReference>
<accession>A0A0C3SD59</accession>
<dbReference type="Proteomes" id="UP000053257">
    <property type="component" value="Unassembled WGS sequence"/>
</dbReference>
<evidence type="ECO:0000256" key="1">
    <source>
        <dbReference type="SAM" id="SignalP"/>
    </source>
</evidence>
<keyword evidence="3" id="KW-1185">Reference proteome</keyword>
<gene>
    <name evidence="2" type="ORF">PHLGIDRAFT_114388</name>
</gene>
<dbReference type="AlphaFoldDB" id="A0A0C3SD59"/>
<proteinExistence type="predicted"/>
<dbReference type="HOGENOM" id="CLU_2050471_0_0_1"/>
<keyword evidence="1" id="KW-0732">Signal</keyword>
<reference evidence="2 3" key="1">
    <citation type="journal article" date="2014" name="PLoS Genet.">
        <title>Analysis of the Phlebiopsis gigantea genome, transcriptome and secretome provides insight into its pioneer colonization strategies of wood.</title>
        <authorList>
            <person name="Hori C."/>
            <person name="Ishida T."/>
            <person name="Igarashi K."/>
            <person name="Samejima M."/>
            <person name="Suzuki H."/>
            <person name="Master E."/>
            <person name="Ferreira P."/>
            <person name="Ruiz-Duenas F.J."/>
            <person name="Held B."/>
            <person name="Canessa P."/>
            <person name="Larrondo L.F."/>
            <person name="Schmoll M."/>
            <person name="Druzhinina I.S."/>
            <person name="Kubicek C.P."/>
            <person name="Gaskell J.A."/>
            <person name="Kersten P."/>
            <person name="St John F."/>
            <person name="Glasner J."/>
            <person name="Sabat G."/>
            <person name="Splinter BonDurant S."/>
            <person name="Syed K."/>
            <person name="Yadav J."/>
            <person name="Mgbeahuruike A.C."/>
            <person name="Kovalchuk A."/>
            <person name="Asiegbu F.O."/>
            <person name="Lackner G."/>
            <person name="Hoffmeister D."/>
            <person name="Rencoret J."/>
            <person name="Gutierrez A."/>
            <person name="Sun H."/>
            <person name="Lindquist E."/>
            <person name="Barry K."/>
            <person name="Riley R."/>
            <person name="Grigoriev I.V."/>
            <person name="Henrissat B."/>
            <person name="Kues U."/>
            <person name="Berka R.M."/>
            <person name="Martinez A.T."/>
            <person name="Covert S.F."/>
            <person name="Blanchette R.A."/>
            <person name="Cullen D."/>
        </authorList>
    </citation>
    <scope>NUCLEOTIDE SEQUENCE [LARGE SCALE GENOMIC DNA]</scope>
    <source>
        <strain evidence="2 3">11061_1 CR5-6</strain>
    </source>
</reference>
<feature type="signal peptide" evidence="1">
    <location>
        <begin position="1"/>
        <end position="17"/>
    </location>
</feature>
<evidence type="ECO:0000313" key="2">
    <source>
        <dbReference type="EMBL" id="KIP11532.1"/>
    </source>
</evidence>